<accession>A0A409WVD3</accession>
<reference evidence="1 2" key="1">
    <citation type="journal article" date="2018" name="Evol. Lett.">
        <title>Horizontal gene cluster transfer increased hallucinogenic mushroom diversity.</title>
        <authorList>
            <person name="Reynolds H.T."/>
            <person name="Vijayakumar V."/>
            <person name="Gluck-Thaler E."/>
            <person name="Korotkin H.B."/>
            <person name="Matheny P.B."/>
            <person name="Slot J.C."/>
        </authorList>
    </citation>
    <scope>NUCLEOTIDE SEQUENCE [LARGE SCALE GENOMIC DNA]</scope>
    <source>
        <strain evidence="1 2">2631</strain>
    </source>
</reference>
<gene>
    <name evidence="1" type="ORF">CVT25_007328</name>
</gene>
<dbReference type="InParanoid" id="A0A409WVD3"/>
<name>A0A409WVD3_PSICY</name>
<evidence type="ECO:0000313" key="1">
    <source>
        <dbReference type="EMBL" id="PPQ82490.1"/>
    </source>
</evidence>
<dbReference type="OrthoDB" id="3029266at2759"/>
<dbReference type="AlphaFoldDB" id="A0A409WVD3"/>
<organism evidence="1 2">
    <name type="scientific">Psilocybe cyanescens</name>
    <dbReference type="NCBI Taxonomy" id="93625"/>
    <lineage>
        <taxon>Eukaryota</taxon>
        <taxon>Fungi</taxon>
        <taxon>Dikarya</taxon>
        <taxon>Basidiomycota</taxon>
        <taxon>Agaricomycotina</taxon>
        <taxon>Agaricomycetes</taxon>
        <taxon>Agaricomycetidae</taxon>
        <taxon>Agaricales</taxon>
        <taxon>Agaricineae</taxon>
        <taxon>Strophariaceae</taxon>
        <taxon>Psilocybe</taxon>
    </lineage>
</organism>
<dbReference type="EMBL" id="NHYD01003130">
    <property type="protein sequence ID" value="PPQ82490.1"/>
    <property type="molecule type" value="Genomic_DNA"/>
</dbReference>
<keyword evidence="2" id="KW-1185">Reference proteome</keyword>
<comment type="caution">
    <text evidence="1">The sequence shown here is derived from an EMBL/GenBank/DDBJ whole genome shotgun (WGS) entry which is preliminary data.</text>
</comment>
<dbReference type="Proteomes" id="UP000283269">
    <property type="component" value="Unassembled WGS sequence"/>
</dbReference>
<proteinExistence type="predicted"/>
<protein>
    <submittedName>
        <fullName evidence="1">Uncharacterized protein</fullName>
    </submittedName>
</protein>
<sequence>MPNITRYDPLPLSGEHTLNDFCRRATQSGPSKNASSEISKIELLKDTRVTEHWTHEYLVFTVIRSGGGAKQEDADSDVLALYFERGLEDHEEWSWRDFIRRGFTGAAADTLSFYEAGGEDDRDLRGWSTSIFEVTLKPTTEGPLRLRHLAQLLASESYAVKHPHYGLFSANCWSWSRGVFFDIIRHHRVAVKEASTFKNGSVSACRKGGEDIGEDEIAMGKEELELFVLTQYGAYGRALLHFTSENFYARYPSFISQYFVRLIILAYSIVGLASTLKCTLNHSSNWTVCLRPIQIGSHKTKDDNGWDLTSTFLSPNFTKLIPWIPVFSHGDLPSSLCSPGRYLYLLTSPLEASPAAVTSVHVFVFGYICPSIPEDQGVNSEYHSKGEDGGDGEQNPDLTCLWLSCAIIRPSADRTRIIHIGDIHEVRIEPRSKHESNVHYSAICILNRNHPLTTAIRHGDAIGIWAHSHEGMTHVPRIASIKVVAHRPIGMLDILLIVYLTWEMHQLSQVGPSSRMFQGILMCLPYLLRIRFEGWVWTNLAIFARVLHKQIIHGRYGVLDSGNK</sequence>
<evidence type="ECO:0000313" key="2">
    <source>
        <dbReference type="Proteomes" id="UP000283269"/>
    </source>
</evidence>